<dbReference type="Gene3D" id="1.10.533.10">
    <property type="entry name" value="Death Domain, Fas"/>
    <property type="match status" value="1"/>
</dbReference>
<dbReference type="Proteomes" id="UP001163046">
    <property type="component" value="Unassembled WGS sequence"/>
</dbReference>
<dbReference type="OrthoDB" id="5970057at2759"/>
<protein>
    <submittedName>
        <fullName evidence="1">Uncharacterized protein</fullName>
    </submittedName>
</protein>
<keyword evidence="2" id="KW-1185">Reference proteome</keyword>
<proteinExistence type="predicted"/>
<comment type="caution">
    <text evidence="1">The sequence shown here is derived from an EMBL/GenBank/DDBJ whole genome shotgun (WGS) entry which is preliminary data.</text>
</comment>
<organism evidence="1 2">
    <name type="scientific">Desmophyllum pertusum</name>
    <dbReference type="NCBI Taxonomy" id="174260"/>
    <lineage>
        <taxon>Eukaryota</taxon>
        <taxon>Metazoa</taxon>
        <taxon>Cnidaria</taxon>
        <taxon>Anthozoa</taxon>
        <taxon>Hexacorallia</taxon>
        <taxon>Scleractinia</taxon>
        <taxon>Caryophylliina</taxon>
        <taxon>Caryophylliidae</taxon>
        <taxon>Desmophyllum</taxon>
    </lineage>
</organism>
<gene>
    <name evidence="1" type="ORF">OS493_013384</name>
</gene>
<evidence type="ECO:0000313" key="2">
    <source>
        <dbReference type="Proteomes" id="UP001163046"/>
    </source>
</evidence>
<dbReference type="AlphaFoldDB" id="A0A9X0CFM2"/>
<sequence length="121" mass="14398">MIPRGLDRPIKDLTFDGKKFISLRLNGKGNYGYFYWQMIAEKLDLVEECKTWEGVENPTEKVAHCLRRKRRKHHQKLIAALREVELSHFANEIEQKFPLVEIKVHEDRHLQLTPKCNVQFL</sequence>
<evidence type="ECO:0000313" key="1">
    <source>
        <dbReference type="EMBL" id="KAJ7336014.1"/>
    </source>
</evidence>
<dbReference type="EMBL" id="MU827783">
    <property type="protein sequence ID" value="KAJ7336014.1"/>
    <property type="molecule type" value="Genomic_DNA"/>
</dbReference>
<reference evidence="1" key="1">
    <citation type="submission" date="2023-01" db="EMBL/GenBank/DDBJ databases">
        <title>Genome assembly of the deep-sea coral Lophelia pertusa.</title>
        <authorList>
            <person name="Herrera S."/>
            <person name="Cordes E."/>
        </authorList>
    </citation>
    <scope>NUCLEOTIDE SEQUENCE</scope>
    <source>
        <strain evidence="1">USNM1676648</strain>
        <tissue evidence="1">Polyp</tissue>
    </source>
</reference>
<accession>A0A9X0CFM2</accession>
<name>A0A9X0CFM2_9CNID</name>
<dbReference type="InterPro" id="IPR011029">
    <property type="entry name" value="DEATH-like_dom_sf"/>
</dbReference>